<comment type="caution">
    <text evidence="2">The sequence shown here is derived from an EMBL/GenBank/DDBJ whole genome shotgun (WGS) entry which is preliminary data.</text>
</comment>
<dbReference type="EMBL" id="WMII01000010">
    <property type="protein sequence ID" value="MTH65034.1"/>
    <property type="molecule type" value="Genomic_DNA"/>
</dbReference>
<proteinExistence type="predicted"/>
<protein>
    <submittedName>
        <fullName evidence="2">Uncharacterized protein</fullName>
    </submittedName>
</protein>
<evidence type="ECO:0000256" key="1">
    <source>
        <dbReference type="SAM" id="MobiDB-lite"/>
    </source>
</evidence>
<dbReference type="Proteomes" id="UP000478740">
    <property type="component" value="Unassembled WGS sequence"/>
</dbReference>
<sequence>MGADNKPTNPAQQERNPAQQDQSQKPGQPQQGDPDDRRSGKMHDEHKNQQRDQRS</sequence>
<feature type="compositionally biased region" description="Basic and acidic residues" evidence="1">
    <location>
        <begin position="34"/>
        <end position="55"/>
    </location>
</feature>
<feature type="region of interest" description="Disordered" evidence="1">
    <location>
        <begin position="1"/>
        <end position="55"/>
    </location>
</feature>
<accession>A0A6L6J2P1</accession>
<dbReference type="AlphaFoldDB" id="A0A6L6J2P1"/>
<feature type="compositionally biased region" description="Low complexity" evidence="1">
    <location>
        <begin position="17"/>
        <end position="32"/>
    </location>
</feature>
<evidence type="ECO:0000313" key="2">
    <source>
        <dbReference type="EMBL" id="MTH65034.1"/>
    </source>
</evidence>
<dbReference type="RefSeq" id="WP_155044913.1">
    <property type="nucleotide sequence ID" value="NZ_WMIH01000010.1"/>
</dbReference>
<reference evidence="2 3" key="1">
    <citation type="submission" date="2019-11" db="EMBL/GenBank/DDBJ databases">
        <authorList>
            <person name="Dong K."/>
        </authorList>
    </citation>
    <scope>NUCLEOTIDE SEQUENCE [LARGE SCALE GENOMIC DNA]</scope>
    <source>
        <strain evidence="2 3">DK608</strain>
    </source>
</reference>
<evidence type="ECO:0000313" key="3">
    <source>
        <dbReference type="Proteomes" id="UP000478740"/>
    </source>
</evidence>
<name>A0A6L6J2P1_9RHOB</name>
<gene>
    <name evidence="2" type="ORF">GL284_12235</name>
</gene>
<feature type="compositionally biased region" description="Polar residues" evidence="1">
    <location>
        <begin position="1"/>
        <end position="16"/>
    </location>
</feature>
<organism evidence="2 3">
    <name type="scientific">Paracoccus shanxieyensis</name>
    <dbReference type="NCBI Taxonomy" id="2675752"/>
    <lineage>
        <taxon>Bacteria</taxon>
        <taxon>Pseudomonadati</taxon>
        <taxon>Pseudomonadota</taxon>
        <taxon>Alphaproteobacteria</taxon>
        <taxon>Rhodobacterales</taxon>
        <taxon>Paracoccaceae</taxon>
        <taxon>Paracoccus</taxon>
    </lineage>
</organism>
<keyword evidence="3" id="KW-1185">Reference proteome</keyword>